<dbReference type="Proteomes" id="UP001148838">
    <property type="component" value="Unassembled WGS sequence"/>
</dbReference>
<proteinExistence type="predicted"/>
<comment type="caution">
    <text evidence="2">The sequence shown here is derived from an EMBL/GenBank/DDBJ whole genome shotgun (WGS) entry which is preliminary data.</text>
</comment>
<feature type="compositionally biased region" description="Polar residues" evidence="1">
    <location>
        <begin position="46"/>
        <end position="58"/>
    </location>
</feature>
<sequence>MADLCEGGNEPSGSLKAICKAKLKSKGDSASTRALAHSELEKHQKLTSTDSADVLSNDQTSPYSGKHELHCGNVAEQWLVPQLRQDLDDDFIFQQDGAPPHFYNAVRAYLNTEMSDRWIGRAGNTISTPLDDQLKFRFLSLLVLAANRDYKEWTLRVGTFDVAGLISMTFKPAKA</sequence>
<evidence type="ECO:0000313" key="3">
    <source>
        <dbReference type="Proteomes" id="UP001148838"/>
    </source>
</evidence>
<dbReference type="EMBL" id="JAJSOF020000031">
    <property type="protein sequence ID" value="KAJ4431607.1"/>
    <property type="molecule type" value="Genomic_DNA"/>
</dbReference>
<organism evidence="2 3">
    <name type="scientific">Periplaneta americana</name>
    <name type="common">American cockroach</name>
    <name type="synonym">Blatta americana</name>
    <dbReference type="NCBI Taxonomy" id="6978"/>
    <lineage>
        <taxon>Eukaryota</taxon>
        <taxon>Metazoa</taxon>
        <taxon>Ecdysozoa</taxon>
        <taxon>Arthropoda</taxon>
        <taxon>Hexapoda</taxon>
        <taxon>Insecta</taxon>
        <taxon>Pterygota</taxon>
        <taxon>Neoptera</taxon>
        <taxon>Polyneoptera</taxon>
        <taxon>Dictyoptera</taxon>
        <taxon>Blattodea</taxon>
        <taxon>Blattoidea</taxon>
        <taxon>Blattidae</taxon>
        <taxon>Blattinae</taxon>
        <taxon>Periplaneta</taxon>
    </lineage>
</organism>
<dbReference type="Gene3D" id="3.30.420.10">
    <property type="entry name" value="Ribonuclease H-like superfamily/Ribonuclease H"/>
    <property type="match status" value="1"/>
</dbReference>
<gene>
    <name evidence="2" type="ORF">ANN_20206</name>
</gene>
<evidence type="ECO:0000313" key="2">
    <source>
        <dbReference type="EMBL" id="KAJ4431607.1"/>
    </source>
</evidence>
<keyword evidence="3" id="KW-1185">Reference proteome</keyword>
<dbReference type="InterPro" id="IPR036397">
    <property type="entry name" value="RNaseH_sf"/>
</dbReference>
<evidence type="ECO:0000256" key="1">
    <source>
        <dbReference type="SAM" id="MobiDB-lite"/>
    </source>
</evidence>
<accession>A0ABQ8SC07</accession>
<feature type="region of interest" description="Disordered" evidence="1">
    <location>
        <begin position="39"/>
        <end position="58"/>
    </location>
</feature>
<name>A0ABQ8SC07_PERAM</name>
<reference evidence="2 3" key="1">
    <citation type="journal article" date="2022" name="Allergy">
        <title>Genome assembly and annotation of Periplaneta americana reveal a comprehensive cockroach allergen profile.</title>
        <authorList>
            <person name="Wang L."/>
            <person name="Xiong Q."/>
            <person name="Saelim N."/>
            <person name="Wang L."/>
            <person name="Nong W."/>
            <person name="Wan A.T."/>
            <person name="Shi M."/>
            <person name="Liu X."/>
            <person name="Cao Q."/>
            <person name="Hui J.H.L."/>
            <person name="Sookrung N."/>
            <person name="Leung T.F."/>
            <person name="Tungtrongchitr A."/>
            <person name="Tsui S.K.W."/>
        </authorList>
    </citation>
    <scope>NUCLEOTIDE SEQUENCE [LARGE SCALE GENOMIC DNA]</scope>
    <source>
        <strain evidence="2">PWHHKU_190912</strain>
    </source>
</reference>
<protein>
    <submittedName>
        <fullName evidence="2">Uncharacterized protein</fullName>
    </submittedName>
</protein>